<evidence type="ECO:0000259" key="8">
    <source>
        <dbReference type="Pfam" id="PF14322"/>
    </source>
</evidence>
<dbReference type="InterPro" id="IPR033985">
    <property type="entry name" value="SusD-like_N"/>
</dbReference>
<keyword evidence="5" id="KW-0998">Cell outer membrane</keyword>
<feature type="signal peptide" evidence="6">
    <location>
        <begin position="1"/>
        <end position="23"/>
    </location>
</feature>
<dbReference type="Pfam" id="PF14322">
    <property type="entry name" value="SusD-like_3"/>
    <property type="match status" value="1"/>
</dbReference>
<evidence type="ECO:0000256" key="1">
    <source>
        <dbReference type="ARBA" id="ARBA00004442"/>
    </source>
</evidence>
<evidence type="ECO:0000256" key="5">
    <source>
        <dbReference type="ARBA" id="ARBA00023237"/>
    </source>
</evidence>
<dbReference type="PROSITE" id="PS51257">
    <property type="entry name" value="PROKAR_LIPOPROTEIN"/>
    <property type="match status" value="1"/>
</dbReference>
<evidence type="ECO:0000256" key="6">
    <source>
        <dbReference type="SAM" id="SignalP"/>
    </source>
</evidence>
<dbReference type="Gene3D" id="1.25.40.390">
    <property type="match status" value="1"/>
</dbReference>
<feature type="domain" description="RagB/SusD" evidence="7">
    <location>
        <begin position="273"/>
        <end position="536"/>
    </location>
</feature>
<protein>
    <submittedName>
        <fullName evidence="9">RagB/SusD family nutrient uptake outer membrane protein</fullName>
    </submittedName>
</protein>
<dbReference type="EMBL" id="JAODOP010000004">
    <property type="protein sequence ID" value="MEF3835132.1"/>
    <property type="molecule type" value="Genomic_DNA"/>
</dbReference>
<accession>A0ABU7XWM6</accession>
<dbReference type="RefSeq" id="WP_303307425.1">
    <property type="nucleotide sequence ID" value="NZ_JAODOP010000004.1"/>
</dbReference>
<evidence type="ECO:0000313" key="10">
    <source>
        <dbReference type="Proteomes" id="UP001337305"/>
    </source>
</evidence>
<comment type="similarity">
    <text evidence="2">Belongs to the SusD family.</text>
</comment>
<evidence type="ECO:0000256" key="3">
    <source>
        <dbReference type="ARBA" id="ARBA00022729"/>
    </source>
</evidence>
<evidence type="ECO:0000313" key="9">
    <source>
        <dbReference type="EMBL" id="MEF3835132.1"/>
    </source>
</evidence>
<keyword evidence="3 6" id="KW-0732">Signal</keyword>
<dbReference type="InterPro" id="IPR011990">
    <property type="entry name" value="TPR-like_helical_dom_sf"/>
</dbReference>
<feature type="chain" id="PRO_5046827347" evidence="6">
    <location>
        <begin position="24"/>
        <end position="537"/>
    </location>
</feature>
<comment type="subcellular location">
    <subcellularLocation>
        <location evidence="1">Cell outer membrane</location>
    </subcellularLocation>
</comment>
<organism evidence="9 10">
    <name type="scientific">Flavivirga spongiicola</name>
    <dbReference type="NCBI Taxonomy" id="421621"/>
    <lineage>
        <taxon>Bacteria</taxon>
        <taxon>Pseudomonadati</taxon>
        <taxon>Bacteroidota</taxon>
        <taxon>Flavobacteriia</taxon>
        <taxon>Flavobacteriales</taxon>
        <taxon>Flavobacteriaceae</taxon>
        <taxon>Flavivirga</taxon>
    </lineage>
</organism>
<dbReference type="InterPro" id="IPR012944">
    <property type="entry name" value="SusD_RagB_dom"/>
</dbReference>
<gene>
    <name evidence="9" type="ORF">N1F79_18560</name>
</gene>
<keyword evidence="4" id="KW-0472">Membrane</keyword>
<name>A0ABU7XWM6_9FLAO</name>
<feature type="domain" description="SusD-like N-terminal" evidence="8">
    <location>
        <begin position="112"/>
        <end position="228"/>
    </location>
</feature>
<dbReference type="SUPFAM" id="SSF48452">
    <property type="entry name" value="TPR-like"/>
    <property type="match status" value="1"/>
</dbReference>
<evidence type="ECO:0000256" key="4">
    <source>
        <dbReference type="ARBA" id="ARBA00023136"/>
    </source>
</evidence>
<comment type="caution">
    <text evidence="9">The sequence shown here is derived from an EMBL/GenBank/DDBJ whole genome shotgun (WGS) entry which is preliminary data.</text>
</comment>
<dbReference type="Pfam" id="PF07980">
    <property type="entry name" value="SusD_RagB"/>
    <property type="match status" value="1"/>
</dbReference>
<evidence type="ECO:0000256" key="2">
    <source>
        <dbReference type="ARBA" id="ARBA00006275"/>
    </source>
</evidence>
<evidence type="ECO:0000259" key="7">
    <source>
        <dbReference type="Pfam" id="PF07980"/>
    </source>
</evidence>
<sequence length="537" mass="59574">MKNNKYILFTLMAIIVMAVTSCHDDFLEVPPNTNLPNDEFWKTSNDAVFGVNSIYLTLAEGSFPLFGTYGGTLRWIDVLSDDAMWTSNATATASGAWGNMANGIDLAGDFGSYSNRTWTSFYKMISRANNAITKIEGIDMDTDLKKRLIAEAKFFRAHAYHRLSIYYGDVPLLLLPFEEENPVPARDPYTEVRAQIIKDLTEASVDLPVSYGNADLGRITKGAALTALMQANMYTENWAEATTAAEEVMSLGVYQLLPDFSDLWIHGNEETVESIWEVHFGSDTGGNLAFFGVSDFPSTAGGGGGFTGWGGFSTPQQQLVNEFETAIDNDNDGVIDIATPFDSSSIGSLFDTNQYVNRDPRLAASIWYNGADYFGVPYDPDFATQNSGYHWKKGNASPAADFPNGRPEYNTIIYRYAYVLLGFAESKNEVSGPDASVYSAINQVRQRVNMPELATGLNQDQMREAIRHERRVELAGENHRHEDLRRWGLWKQAIENRGINNGRQQGSVTIAPGHELFPISQGELDANPNMVQNEAYK</sequence>
<keyword evidence="10" id="KW-1185">Reference proteome</keyword>
<dbReference type="CDD" id="cd08977">
    <property type="entry name" value="SusD"/>
    <property type="match status" value="1"/>
</dbReference>
<reference evidence="9 10" key="1">
    <citation type="submission" date="2022-09" db="EMBL/GenBank/DDBJ databases">
        <title>Genome sequencing of Flavivirga sp. MEBiC05379.</title>
        <authorList>
            <person name="Oh H.-M."/>
            <person name="Kwon K.K."/>
            <person name="Park M.J."/>
            <person name="Yang S.-H."/>
        </authorList>
    </citation>
    <scope>NUCLEOTIDE SEQUENCE [LARGE SCALE GENOMIC DNA]</scope>
    <source>
        <strain evidence="9 10">MEBiC05379</strain>
    </source>
</reference>
<dbReference type="Proteomes" id="UP001337305">
    <property type="component" value="Unassembled WGS sequence"/>
</dbReference>
<proteinExistence type="inferred from homology"/>